<dbReference type="PANTHER" id="PTHR45625:SF4">
    <property type="entry name" value="PEPTIDYLPROLYL ISOMERASE DOMAIN AND WD REPEAT-CONTAINING PROTEIN 1"/>
    <property type="match status" value="1"/>
</dbReference>
<dbReference type="Gene3D" id="2.40.100.10">
    <property type="entry name" value="Cyclophilin-like"/>
    <property type="match status" value="1"/>
</dbReference>
<protein>
    <recommendedName>
        <fullName evidence="5">Peptidyl-prolyl cis-trans isomerase</fullName>
        <shortName evidence="5">PPIase</shortName>
        <ecNumber evidence="5">5.2.1.8</ecNumber>
    </recommendedName>
</protein>
<evidence type="ECO:0000256" key="5">
    <source>
        <dbReference type="RuleBase" id="RU363019"/>
    </source>
</evidence>
<evidence type="ECO:0000256" key="3">
    <source>
        <dbReference type="ARBA" id="ARBA00023110"/>
    </source>
</evidence>
<dbReference type="GO" id="GO:0006457">
    <property type="term" value="P:protein folding"/>
    <property type="evidence" value="ECO:0007669"/>
    <property type="project" value="InterPro"/>
</dbReference>
<comment type="similarity">
    <text evidence="2 5">Belongs to the cyclophilin-type PPIase family.</text>
</comment>
<evidence type="ECO:0000313" key="8">
    <source>
        <dbReference type="Proteomes" id="UP000321721"/>
    </source>
</evidence>
<dbReference type="RefSeq" id="WP_147101647.1">
    <property type="nucleotide sequence ID" value="NZ_VOOS01000005.1"/>
</dbReference>
<accession>A0A5C6RRS2</accession>
<reference evidence="7 8" key="1">
    <citation type="submission" date="2019-08" db="EMBL/GenBank/DDBJ databases">
        <title>Genome of Vicingus serpentipes NCIMB 15042.</title>
        <authorList>
            <person name="Bowman J.P."/>
        </authorList>
    </citation>
    <scope>NUCLEOTIDE SEQUENCE [LARGE SCALE GENOMIC DNA]</scope>
    <source>
        <strain evidence="7 8">NCIMB 15042</strain>
    </source>
</reference>
<name>A0A5C6RRS2_9FLAO</name>
<dbReference type="EC" id="5.2.1.8" evidence="5"/>
<evidence type="ECO:0000259" key="6">
    <source>
        <dbReference type="PROSITE" id="PS50072"/>
    </source>
</evidence>
<gene>
    <name evidence="7" type="ORF">FRY74_11200</name>
</gene>
<dbReference type="PANTHER" id="PTHR45625">
    <property type="entry name" value="PEPTIDYL-PROLYL CIS-TRANS ISOMERASE-RELATED"/>
    <property type="match status" value="1"/>
</dbReference>
<dbReference type="InterPro" id="IPR044666">
    <property type="entry name" value="Cyclophilin_A-like"/>
</dbReference>
<evidence type="ECO:0000256" key="4">
    <source>
        <dbReference type="ARBA" id="ARBA00023235"/>
    </source>
</evidence>
<dbReference type="Pfam" id="PF00160">
    <property type="entry name" value="Pro_isomerase"/>
    <property type="match status" value="1"/>
</dbReference>
<dbReference type="Proteomes" id="UP000321721">
    <property type="component" value="Unassembled WGS sequence"/>
</dbReference>
<evidence type="ECO:0000256" key="2">
    <source>
        <dbReference type="ARBA" id="ARBA00007365"/>
    </source>
</evidence>
<organism evidence="7 8">
    <name type="scientific">Vicingus serpentipes</name>
    <dbReference type="NCBI Taxonomy" id="1926625"/>
    <lineage>
        <taxon>Bacteria</taxon>
        <taxon>Pseudomonadati</taxon>
        <taxon>Bacteroidota</taxon>
        <taxon>Flavobacteriia</taxon>
        <taxon>Flavobacteriales</taxon>
        <taxon>Vicingaceae</taxon>
        <taxon>Vicingus</taxon>
    </lineage>
</organism>
<dbReference type="InterPro" id="IPR029000">
    <property type="entry name" value="Cyclophilin-like_dom_sf"/>
</dbReference>
<keyword evidence="3 5" id="KW-0697">Rotamase</keyword>
<comment type="function">
    <text evidence="1 5">PPIases accelerate the folding of proteins. It catalyzes the cis-trans isomerization of proline imidic peptide bonds in oligopeptides.</text>
</comment>
<comment type="catalytic activity">
    <reaction evidence="5">
        <text>[protein]-peptidylproline (omega=180) = [protein]-peptidylproline (omega=0)</text>
        <dbReference type="Rhea" id="RHEA:16237"/>
        <dbReference type="Rhea" id="RHEA-COMP:10747"/>
        <dbReference type="Rhea" id="RHEA-COMP:10748"/>
        <dbReference type="ChEBI" id="CHEBI:83833"/>
        <dbReference type="ChEBI" id="CHEBI:83834"/>
        <dbReference type="EC" id="5.2.1.8"/>
    </reaction>
</comment>
<dbReference type="PRINTS" id="PR00153">
    <property type="entry name" value="CSAPPISMRASE"/>
</dbReference>
<keyword evidence="8" id="KW-1185">Reference proteome</keyword>
<dbReference type="CDD" id="cd00317">
    <property type="entry name" value="cyclophilin"/>
    <property type="match status" value="1"/>
</dbReference>
<dbReference type="EMBL" id="VOOS01000005">
    <property type="protein sequence ID" value="TXB64350.1"/>
    <property type="molecule type" value="Genomic_DNA"/>
</dbReference>
<comment type="caution">
    <text evidence="7">The sequence shown here is derived from an EMBL/GenBank/DDBJ whole genome shotgun (WGS) entry which is preliminary data.</text>
</comment>
<keyword evidence="4 5" id="KW-0413">Isomerase</keyword>
<dbReference type="PROSITE" id="PS00170">
    <property type="entry name" value="CSA_PPIASE_1"/>
    <property type="match status" value="1"/>
</dbReference>
<evidence type="ECO:0000313" key="7">
    <source>
        <dbReference type="EMBL" id="TXB64350.1"/>
    </source>
</evidence>
<dbReference type="SUPFAM" id="SSF50891">
    <property type="entry name" value="Cyclophilin-like"/>
    <property type="match status" value="1"/>
</dbReference>
<feature type="domain" description="PPIase cyclophilin-type" evidence="6">
    <location>
        <begin position="36"/>
        <end position="225"/>
    </location>
</feature>
<proteinExistence type="inferred from homology"/>
<dbReference type="InterPro" id="IPR002130">
    <property type="entry name" value="Cyclophilin-type_PPIase_dom"/>
</dbReference>
<dbReference type="GO" id="GO:0003755">
    <property type="term" value="F:peptidyl-prolyl cis-trans isomerase activity"/>
    <property type="evidence" value="ECO:0007669"/>
    <property type="project" value="UniProtKB-UniRule"/>
</dbReference>
<sequence>MLIKKLFYTTLFAVSLLLSGVVVGQNKSKQAKVLISTEFGDIKIALYNETPKHRDNFIKLVKEGMYDGTLFHRVINDFMIQGGDPDSKTAPAGAMLGDGDVGYTIPEEFNSTLIHKKGVLAAAREPDNINPSKASSGCQFYIVEGRTFTRAEIDKMLKGKNARRKEPIVYTEEQYKTYETIGGYPSLDMDYTVFGEVLEGLDVVEKIAVVEKDKRNRPVKDIKMTIKIVKK</sequence>
<dbReference type="OrthoDB" id="9807797at2"/>
<dbReference type="InterPro" id="IPR020892">
    <property type="entry name" value="Cyclophilin-type_PPIase_CS"/>
</dbReference>
<dbReference type="PIRSF" id="PIRSF001467">
    <property type="entry name" value="Peptidylpro_ismrse"/>
    <property type="match status" value="1"/>
</dbReference>
<evidence type="ECO:0000256" key="1">
    <source>
        <dbReference type="ARBA" id="ARBA00002388"/>
    </source>
</evidence>
<dbReference type="AlphaFoldDB" id="A0A5C6RRS2"/>
<dbReference type="PROSITE" id="PS50072">
    <property type="entry name" value="CSA_PPIASE_2"/>
    <property type="match status" value="1"/>
</dbReference>
<dbReference type="InterPro" id="IPR024936">
    <property type="entry name" value="Cyclophilin-type_PPIase"/>
</dbReference>